<dbReference type="AlphaFoldDB" id="A0A3P7U925"/>
<gene>
    <name evidence="1" type="ORF">HPLM_LOCUS6131</name>
</gene>
<name>A0A3P7U925_HAEPC</name>
<evidence type="ECO:0000313" key="1">
    <source>
        <dbReference type="EMBL" id="VDO28069.1"/>
    </source>
</evidence>
<evidence type="ECO:0000313" key="2">
    <source>
        <dbReference type="Proteomes" id="UP000268014"/>
    </source>
</evidence>
<proteinExistence type="predicted"/>
<organism evidence="1 2">
    <name type="scientific">Haemonchus placei</name>
    <name type="common">Barber's pole worm</name>
    <dbReference type="NCBI Taxonomy" id="6290"/>
    <lineage>
        <taxon>Eukaryota</taxon>
        <taxon>Metazoa</taxon>
        <taxon>Ecdysozoa</taxon>
        <taxon>Nematoda</taxon>
        <taxon>Chromadorea</taxon>
        <taxon>Rhabditida</taxon>
        <taxon>Rhabditina</taxon>
        <taxon>Rhabditomorpha</taxon>
        <taxon>Strongyloidea</taxon>
        <taxon>Trichostrongylidae</taxon>
        <taxon>Haemonchus</taxon>
    </lineage>
</organism>
<protein>
    <submittedName>
        <fullName evidence="1">Uncharacterized protein</fullName>
    </submittedName>
</protein>
<dbReference type="EMBL" id="UZAF01016443">
    <property type="protein sequence ID" value="VDO28069.1"/>
    <property type="molecule type" value="Genomic_DNA"/>
</dbReference>
<accession>A0A3P7U925</accession>
<keyword evidence="2" id="KW-1185">Reference proteome</keyword>
<reference evidence="1 2" key="1">
    <citation type="submission" date="2018-11" db="EMBL/GenBank/DDBJ databases">
        <authorList>
            <consortium name="Pathogen Informatics"/>
        </authorList>
    </citation>
    <scope>NUCLEOTIDE SEQUENCE [LARGE SCALE GENOMIC DNA]</scope>
    <source>
        <strain evidence="1 2">MHpl1</strain>
    </source>
</reference>
<dbReference type="Proteomes" id="UP000268014">
    <property type="component" value="Unassembled WGS sequence"/>
</dbReference>
<sequence>MTRLVQFDRKDFVQRFFIYRHFCLHASVDVADHRQLLGRSLGLNFLSRRHLLNVFETHELVEILFILFFFVQMNSKTDESDQNAVQDDAQTYAKHGHLPTK</sequence>